<feature type="compositionally biased region" description="Acidic residues" evidence="1">
    <location>
        <begin position="139"/>
        <end position="150"/>
    </location>
</feature>
<dbReference type="InterPro" id="IPR045341">
    <property type="entry name" value="DUF6532"/>
</dbReference>
<dbReference type="EMBL" id="SEOQ01000645">
    <property type="protein sequence ID" value="TFY59018.1"/>
    <property type="molecule type" value="Genomic_DNA"/>
</dbReference>
<sequence length="742" mass="83089">MPPTQRNVLEGRESPEGRQQRHWRPSAKQAYQLQEKAIAAERRIENAERRECALVRIAVERDVALPRLFEIHQVVRVSARRMSVMSIEASITSFIESYSLIFVTDIYAPVSPVAGSSRQVLENLDSDDDLDDTNLRAFDEDDEDDQDGGEDIALHPAEDFDELSDDNRGDGGISRKPIRIARGSSGRPRAKDWDDETQQVIEIAVALYRVKISCLDTFPRSSLEPEWARDCWEKACLDTELDIQLIPDITKLASTSIVSERHDRLTAMLIADKPGLAAPRHSQHKAAVRQNRHRAEALLENKTYIFQRVEGTVRKGLYQHLIIQKAVNDTWFKNKKDEGVVYHELFDPFPVVGIALILTAIENAIMEWNTGIRADDTFKQEVYEETYRKHLQALAEFDTHSKGVLIKIQSKLHGNGCPVTQQSPRFVTAEEMDAAIEEYDDNADRLFSDSYTAIVFYEPACKTIKGMNHNANVPVHQCKRCPSGQYLLEWPWYNSARVSTWFPIYLRPSLVHKPNASIADNIVRQLHYVYPSTGRSQTSLSKCPLSTNSAIPCQDFTFYNARNLTDVQVTLAELQSASPARIANPTSHRLSQSPRNGTWTELDANTNIAATQQSVLVSTHAVGTSPPQDPSFTWMPYVLASRMRFDFGRPPRPSLPSRTIPPAPILLSGTFGLPSTKARIIVMCRNGALAFLSNGGLNRPVTSLVFDGDKPFVGCPLSDTPAGSNSGSLRGIAMSSYLIQQL</sequence>
<dbReference type="Proteomes" id="UP000298327">
    <property type="component" value="Unassembled WGS sequence"/>
</dbReference>
<evidence type="ECO:0000259" key="2">
    <source>
        <dbReference type="Pfam" id="PF20149"/>
    </source>
</evidence>
<protein>
    <recommendedName>
        <fullName evidence="2">DUF6532 domain-containing protein</fullName>
    </recommendedName>
</protein>
<accession>A0A4Y9YAU9</accession>
<feature type="compositionally biased region" description="Basic and acidic residues" evidence="1">
    <location>
        <begin position="9"/>
        <end position="19"/>
    </location>
</feature>
<dbReference type="STRING" id="205917.A0A4Y9YAU9"/>
<feature type="region of interest" description="Disordered" evidence="1">
    <location>
        <begin position="1"/>
        <end position="26"/>
    </location>
</feature>
<organism evidence="3 4">
    <name type="scientific">Dentipellis fragilis</name>
    <dbReference type="NCBI Taxonomy" id="205917"/>
    <lineage>
        <taxon>Eukaryota</taxon>
        <taxon>Fungi</taxon>
        <taxon>Dikarya</taxon>
        <taxon>Basidiomycota</taxon>
        <taxon>Agaricomycotina</taxon>
        <taxon>Agaricomycetes</taxon>
        <taxon>Russulales</taxon>
        <taxon>Hericiaceae</taxon>
        <taxon>Dentipellis</taxon>
    </lineage>
</organism>
<evidence type="ECO:0000313" key="4">
    <source>
        <dbReference type="Proteomes" id="UP000298327"/>
    </source>
</evidence>
<proteinExistence type="predicted"/>
<dbReference type="AlphaFoldDB" id="A0A4Y9YAU9"/>
<dbReference type="Pfam" id="PF20149">
    <property type="entry name" value="DUF6532"/>
    <property type="match status" value="1"/>
</dbReference>
<dbReference type="OrthoDB" id="3158326at2759"/>
<reference evidence="3 4" key="1">
    <citation type="submission" date="2019-02" db="EMBL/GenBank/DDBJ databases">
        <title>Genome sequencing of the rare red list fungi Dentipellis fragilis.</title>
        <authorList>
            <person name="Buettner E."/>
            <person name="Kellner H."/>
        </authorList>
    </citation>
    <scope>NUCLEOTIDE SEQUENCE [LARGE SCALE GENOMIC DNA]</scope>
    <source>
        <strain evidence="3 4">DSM 105465</strain>
    </source>
</reference>
<feature type="domain" description="DUF6532" evidence="2">
    <location>
        <begin position="204"/>
        <end position="397"/>
    </location>
</feature>
<evidence type="ECO:0000256" key="1">
    <source>
        <dbReference type="SAM" id="MobiDB-lite"/>
    </source>
</evidence>
<keyword evidence="4" id="KW-1185">Reference proteome</keyword>
<evidence type="ECO:0000313" key="3">
    <source>
        <dbReference type="EMBL" id="TFY59018.1"/>
    </source>
</evidence>
<comment type="caution">
    <text evidence="3">The sequence shown here is derived from an EMBL/GenBank/DDBJ whole genome shotgun (WGS) entry which is preliminary data.</text>
</comment>
<gene>
    <name evidence="3" type="ORF">EVG20_g7944</name>
</gene>
<feature type="region of interest" description="Disordered" evidence="1">
    <location>
        <begin position="124"/>
        <end position="193"/>
    </location>
</feature>
<name>A0A4Y9YAU9_9AGAM</name>